<dbReference type="eggNOG" id="ENOG502QUJF">
    <property type="taxonomic scope" value="Eukaryota"/>
</dbReference>
<accession>T0R9I8</accession>
<protein>
    <submittedName>
        <fullName evidence="1">Uncharacterized protein</fullName>
    </submittedName>
</protein>
<dbReference type="OrthoDB" id="2015991at2759"/>
<dbReference type="PANTHER" id="PTHR31485">
    <property type="entry name" value="PEPTIDYL SERINE ALPHA-GALACTOSYLTRANSFERASE"/>
    <property type="match status" value="1"/>
</dbReference>
<proteinExistence type="predicted"/>
<dbReference type="RefSeq" id="XP_008617803.1">
    <property type="nucleotide sequence ID" value="XM_008619581.1"/>
</dbReference>
<organism evidence="1 2">
    <name type="scientific">Saprolegnia diclina (strain VS20)</name>
    <dbReference type="NCBI Taxonomy" id="1156394"/>
    <lineage>
        <taxon>Eukaryota</taxon>
        <taxon>Sar</taxon>
        <taxon>Stramenopiles</taxon>
        <taxon>Oomycota</taxon>
        <taxon>Saprolegniomycetes</taxon>
        <taxon>Saprolegniales</taxon>
        <taxon>Saprolegniaceae</taxon>
        <taxon>Saprolegnia</taxon>
    </lineage>
</organism>
<keyword evidence="2" id="KW-1185">Reference proteome</keyword>
<dbReference type="OMA" id="YCDFVVR"/>
<evidence type="ECO:0000313" key="2">
    <source>
        <dbReference type="Proteomes" id="UP000030762"/>
    </source>
</evidence>
<sequence>MAIAARRPPVWAAATACFVLASTFLALTYESSVVVHAPAAYLHSAPRSGSVHILFSTSCDQGHRRLLSSTFQHSATRVHHRGPMTEIISGCSPAQETAIKHEPVLYYDYHRHFAPSFSPHPVPNVTDDYSPYNKPFGLRHYFQHARSPASLRGDLPFALFDADFVLLAPLHVNTGADLSAHYVGQRTGPVYDTVRDGVAIAHDWGNYMGAAWFRDALHGTQAEFCAGLPCASVSEADGLEFYGRAGPPYIMTKSDGERFVNDYCDFVVRARKKFPDQWMVEMYAYSLAAGNHGIKHTIVNHLGGNWPGGEPLEAWDFAPASIANPCDDGDVVLPPTAPTALHYCQRFGLLEDQDKGFHFYKYSMPKDLMECNAMLLALPPPSQWSDVNRTYSDEGKRRVKRHEVWAACSLAKIMNEALVHAKAKGCLHGFNAYQGLPLNESPARDSAYPRKATPTKN</sequence>
<dbReference type="AlphaFoldDB" id="T0R9I8"/>
<dbReference type="EMBL" id="JH767191">
    <property type="protein sequence ID" value="EQC28808.1"/>
    <property type="molecule type" value="Genomic_DNA"/>
</dbReference>
<gene>
    <name evidence="1" type="ORF">SDRG_13489</name>
</gene>
<dbReference type="STRING" id="1156394.T0R9I8"/>
<dbReference type="GO" id="GO:0016757">
    <property type="term" value="F:glycosyltransferase activity"/>
    <property type="evidence" value="ECO:0007669"/>
    <property type="project" value="InterPro"/>
</dbReference>
<reference evidence="1 2" key="1">
    <citation type="submission" date="2012-04" db="EMBL/GenBank/DDBJ databases">
        <title>The Genome Sequence of Saprolegnia declina VS20.</title>
        <authorList>
            <consortium name="The Broad Institute Genome Sequencing Platform"/>
            <person name="Russ C."/>
            <person name="Nusbaum C."/>
            <person name="Tyler B."/>
            <person name="van West P."/>
            <person name="Dieguez-Uribeondo J."/>
            <person name="de Bruijn I."/>
            <person name="Tripathy S."/>
            <person name="Jiang R."/>
            <person name="Young S.K."/>
            <person name="Zeng Q."/>
            <person name="Gargeya S."/>
            <person name="Fitzgerald M."/>
            <person name="Haas B."/>
            <person name="Abouelleil A."/>
            <person name="Alvarado L."/>
            <person name="Arachchi H.M."/>
            <person name="Berlin A."/>
            <person name="Chapman S.B."/>
            <person name="Goldberg J."/>
            <person name="Griggs A."/>
            <person name="Gujja S."/>
            <person name="Hansen M."/>
            <person name="Howarth C."/>
            <person name="Imamovic A."/>
            <person name="Larimer J."/>
            <person name="McCowen C."/>
            <person name="Montmayeur A."/>
            <person name="Murphy C."/>
            <person name="Neiman D."/>
            <person name="Pearson M."/>
            <person name="Priest M."/>
            <person name="Roberts A."/>
            <person name="Saif S."/>
            <person name="Shea T."/>
            <person name="Sisk P."/>
            <person name="Sykes S."/>
            <person name="Wortman J."/>
            <person name="Nusbaum C."/>
            <person name="Birren B."/>
        </authorList>
    </citation>
    <scope>NUCLEOTIDE SEQUENCE [LARGE SCALE GENOMIC DNA]</scope>
    <source>
        <strain evidence="1 2">VS20</strain>
    </source>
</reference>
<dbReference type="GeneID" id="19954216"/>
<dbReference type="Proteomes" id="UP000030762">
    <property type="component" value="Unassembled WGS sequence"/>
</dbReference>
<dbReference type="InterPro" id="IPR044845">
    <property type="entry name" value="HPAT/SRGT1-like"/>
</dbReference>
<name>T0R9I8_SAPDV</name>
<dbReference type="VEuPathDB" id="FungiDB:SDRG_13489"/>
<evidence type="ECO:0000313" key="1">
    <source>
        <dbReference type="EMBL" id="EQC28808.1"/>
    </source>
</evidence>
<dbReference type="InParanoid" id="T0R9I8"/>
<dbReference type="PANTHER" id="PTHR31485:SF7">
    <property type="entry name" value="PEPTIDYL SERINE ALPHA-GALACTOSYLTRANSFERASE"/>
    <property type="match status" value="1"/>
</dbReference>